<dbReference type="EMBL" id="JARXYA010000004">
    <property type="protein sequence ID" value="MDH6503768.1"/>
    <property type="molecule type" value="Genomic_DNA"/>
</dbReference>
<dbReference type="CDD" id="cd10322">
    <property type="entry name" value="SLC5sbd"/>
    <property type="match status" value="1"/>
</dbReference>
<dbReference type="PANTHER" id="PTHR48086">
    <property type="entry name" value="SODIUM/PROLINE SYMPORTER-RELATED"/>
    <property type="match status" value="1"/>
</dbReference>
<evidence type="ECO:0000256" key="1">
    <source>
        <dbReference type="ARBA" id="ARBA00004141"/>
    </source>
</evidence>
<dbReference type="RefSeq" id="WP_076023207.1">
    <property type="nucleotide sequence ID" value="NZ_JAQFIK010000001.1"/>
</dbReference>
<dbReference type="Gene3D" id="1.20.1730.10">
    <property type="entry name" value="Sodium/glucose cotransporter"/>
    <property type="match status" value="1"/>
</dbReference>
<feature type="transmembrane region" description="Helical" evidence="8">
    <location>
        <begin position="426"/>
        <end position="444"/>
    </location>
</feature>
<keyword evidence="3" id="KW-0813">Transport</keyword>
<keyword evidence="6 8" id="KW-0472">Membrane</keyword>
<comment type="similarity">
    <text evidence="2 7">Belongs to the sodium:solute symporter (SSF) (TC 2.A.21) family.</text>
</comment>
<evidence type="ECO:0000256" key="8">
    <source>
        <dbReference type="SAM" id="Phobius"/>
    </source>
</evidence>
<organism evidence="9 10">
    <name type="scientific">Polynucleobacter sphagniphilus</name>
    <dbReference type="NCBI Taxonomy" id="1743169"/>
    <lineage>
        <taxon>Bacteria</taxon>
        <taxon>Pseudomonadati</taxon>
        <taxon>Pseudomonadota</taxon>
        <taxon>Betaproteobacteria</taxon>
        <taxon>Burkholderiales</taxon>
        <taxon>Burkholderiaceae</taxon>
        <taxon>Polynucleobacter</taxon>
    </lineage>
</organism>
<protein>
    <submittedName>
        <fullName evidence="9">SSS family solute:Na+ symporter</fullName>
    </submittedName>
</protein>
<dbReference type="NCBIfam" id="NF046076">
    <property type="entry name" value="monocarbox_MctP"/>
    <property type="match status" value="1"/>
</dbReference>
<feature type="transmembrane region" description="Helical" evidence="8">
    <location>
        <begin position="158"/>
        <end position="178"/>
    </location>
</feature>
<accession>A0AA43S5H0</accession>
<evidence type="ECO:0000313" key="10">
    <source>
        <dbReference type="Proteomes" id="UP001161160"/>
    </source>
</evidence>
<dbReference type="GeneID" id="83595486"/>
<keyword evidence="4 8" id="KW-0812">Transmembrane</keyword>
<evidence type="ECO:0000256" key="3">
    <source>
        <dbReference type="ARBA" id="ARBA00022448"/>
    </source>
</evidence>
<feature type="transmembrane region" description="Helical" evidence="8">
    <location>
        <begin position="241"/>
        <end position="258"/>
    </location>
</feature>
<feature type="transmembrane region" description="Helical" evidence="8">
    <location>
        <begin position="49"/>
        <end position="75"/>
    </location>
</feature>
<evidence type="ECO:0000256" key="6">
    <source>
        <dbReference type="ARBA" id="ARBA00023136"/>
    </source>
</evidence>
<feature type="transmembrane region" description="Helical" evidence="8">
    <location>
        <begin position="190"/>
        <end position="208"/>
    </location>
</feature>
<comment type="subcellular location">
    <subcellularLocation>
        <location evidence="1">Membrane</location>
        <topology evidence="1">Multi-pass membrane protein</topology>
    </subcellularLocation>
</comment>
<dbReference type="GO" id="GO:0022857">
    <property type="term" value="F:transmembrane transporter activity"/>
    <property type="evidence" value="ECO:0007669"/>
    <property type="project" value="InterPro"/>
</dbReference>
<feature type="transmembrane region" description="Helical" evidence="8">
    <location>
        <begin position="464"/>
        <end position="484"/>
    </location>
</feature>
<dbReference type="InterPro" id="IPR001734">
    <property type="entry name" value="Na/solute_symporter"/>
</dbReference>
<keyword evidence="10" id="KW-1185">Reference proteome</keyword>
<feature type="transmembrane region" description="Helical" evidence="8">
    <location>
        <begin position="399"/>
        <end position="419"/>
    </location>
</feature>
<evidence type="ECO:0000256" key="2">
    <source>
        <dbReference type="ARBA" id="ARBA00006434"/>
    </source>
</evidence>
<dbReference type="AlphaFoldDB" id="A0AA43S5H0"/>
<evidence type="ECO:0000256" key="5">
    <source>
        <dbReference type="ARBA" id="ARBA00022989"/>
    </source>
</evidence>
<feature type="transmembrane region" description="Helical" evidence="8">
    <location>
        <begin position="6"/>
        <end position="28"/>
    </location>
</feature>
<dbReference type="PROSITE" id="PS50283">
    <property type="entry name" value="NA_SOLUT_SYMP_3"/>
    <property type="match status" value="1"/>
</dbReference>
<dbReference type="InterPro" id="IPR050277">
    <property type="entry name" value="Sodium:Solute_Symporter"/>
</dbReference>
<evidence type="ECO:0000256" key="7">
    <source>
        <dbReference type="RuleBase" id="RU362091"/>
    </source>
</evidence>
<dbReference type="Proteomes" id="UP001161160">
    <property type="component" value="Unassembled WGS sequence"/>
</dbReference>
<dbReference type="InterPro" id="IPR038377">
    <property type="entry name" value="Na/Glc_symporter_sf"/>
</dbReference>
<gene>
    <name evidence="9" type="ORF">M2127_001061</name>
</gene>
<feature type="transmembrane region" description="Helical" evidence="8">
    <location>
        <begin position="127"/>
        <end position="146"/>
    </location>
</feature>
<evidence type="ECO:0000313" key="9">
    <source>
        <dbReference type="EMBL" id="MDH6503768.1"/>
    </source>
</evidence>
<name>A0AA43S5H0_9BURK</name>
<reference evidence="9" key="1">
    <citation type="submission" date="2023-04" db="EMBL/GenBank/DDBJ databases">
        <title>Genome Encyclopedia of Bacteria and Archaea VI: Functional Genomics of Type Strains.</title>
        <authorList>
            <person name="Whitman W."/>
        </authorList>
    </citation>
    <scope>NUCLEOTIDE SEQUENCE</scope>
    <source>
        <strain evidence="9">Enz.4-51</strain>
    </source>
</reference>
<evidence type="ECO:0000256" key="4">
    <source>
        <dbReference type="ARBA" id="ARBA00022692"/>
    </source>
</evidence>
<dbReference type="Pfam" id="PF00474">
    <property type="entry name" value="SSF"/>
    <property type="match status" value="1"/>
</dbReference>
<dbReference type="PANTHER" id="PTHR48086:SF8">
    <property type="entry name" value="MONOCARBOXYLIC ACID PERMEASE"/>
    <property type="match status" value="1"/>
</dbReference>
<keyword evidence="5 8" id="KW-1133">Transmembrane helix</keyword>
<feature type="transmembrane region" description="Helical" evidence="8">
    <location>
        <begin position="279"/>
        <end position="303"/>
    </location>
</feature>
<feature type="transmembrane region" description="Helical" evidence="8">
    <location>
        <begin position="323"/>
        <end position="351"/>
    </location>
</feature>
<sequence>MNIDAINPIAMAVFLAFFAFVTILGFVASRWKRGDLTQLHEWGLGGRQFGGVITWFLVGGDFYTAYTVIAVPALVYSVGAYGFFALPYTIIVYPVVFAIMPKLWEVCHRKNHITAADFVQGEHGGKWFPAAIAITGIIATMPYIALQLIGMQVVIKGLGVSGELPLIIAFLVLAFYTYSSGLRAPAMIAFVKDIMIYIVVIAAVWIIPEKLGGYGSVFDAADSYFTAKGGVTGILLKPTQFTAFASLALGSALAAFMYPHTLTGILSSKSAKTIKMNAVFLPAYTVLLGLIALLGYMAIAAGVQASPASDVVPTLFNKIFPAWFVGFAAAAIAISALVPAAIMSIGAANLFTRNLWRPLVNPNITDEQESKNAKVVSLFVKLGALSFIIFLPTQFAIDLQLLGGVWILQIFPAVVFSLYTKRLSTVPLFFGWVTGIVLGTTLAFMQNLKPVYTLHFGDFALPLYIGLIAFAANIVVTAIFTVILPKKK</sequence>
<proteinExistence type="inferred from homology"/>
<dbReference type="GO" id="GO:0005886">
    <property type="term" value="C:plasma membrane"/>
    <property type="evidence" value="ECO:0007669"/>
    <property type="project" value="TreeGrafter"/>
</dbReference>
<comment type="caution">
    <text evidence="9">The sequence shown here is derived from an EMBL/GenBank/DDBJ whole genome shotgun (WGS) entry which is preliminary data.</text>
</comment>
<feature type="transmembrane region" description="Helical" evidence="8">
    <location>
        <begin position="81"/>
        <end position="100"/>
    </location>
</feature>
<feature type="transmembrane region" description="Helical" evidence="8">
    <location>
        <begin position="372"/>
        <end position="393"/>
    </location>
</feature>